<comment type="caution">
    <text evidence="1">The sequence shown here is derived from an EMBL/GenBank/DDBJ whole genome shotgun (WGS) entry which is preliminary data.</text>
</comment>
<organism evidence="1 2">
    <name type="scientific">Neolewinella litorea</name>
    <dbReference type="NCBI Taxonomy" id="2562452"/>
    <lineage>
        <taxon>Bacteria</taxon>
        <taxon>Pseudomonadati</taxon>
        <taxon>Bacteroidota</taxon>
        <taxon>Saprospiria</taxon>
        <taxon>Saprospirales</taxon>
        <taxon>Lewinellaceae</taxon>
        <taxon>Neolewinella</taxon>
    </lineage>
</organism>
<dbReference type="OrthoDB" id="9778494at2"/>
<sequence>MRPTCLALLLVCLCTCGDRRQSPPAYTEAQAATAACLPATNDRAWYETKQKAPLFDSMGEHHFPITTRRTLVQRYFDQGLVLAYGFNHAEAARSFYHATRLDPDSPMPYWGYAYVLGPNYNAGMETDNYPRAYEAVQRAKALARLRGTEKEKALIDALATRYHRDAPEDRSALDQAYAEAMRKVAARFPEDADILVLFAESLMDLHPWDLWDKKGEPHSWTPEILETLDKVLAIAPDHPGANHFYIHAIEASRTPEKGLASARALDAGLVPGAGHLVHMPSHIYIRTGDYHAGSVANREAVRVDSSYITACRAQGAYPLIYHPHNYHFLAATATLEGKPDWAMDAALRTARHADNDLMTVPELGMLQHYYTIPDYVRVKFGLWDEILNSIDVRRNLTYPKIIRHYARGMAYLGKDDPAAAREELAALRRLAADASLDSLVIGVNTARAVASIAEGVLAGELAAGDGDYDSSIEWLEKAVAVEDALHYMEPPDWFFSVRHHLGAVLLEAGQFAEAARVYEEDLLTFPRNGWALRGLQTAYERMGEAGKARAAADQLEKAWATADIALTASRIL</sequence>
<dbReference type="PANTHER" id="PTHR45588:SF1">
    <property type="entry name" value="WW DOMAIN-CONTAINING PROTEIN"/>
    <property type="match status" value="1"/>
</dbReference>
<dbReference type="AlphaFoldDB" id="A0A4S4NTG1"/>
<protein>
    <recommendedName>
        <fullName evidence="3">Tetratricopeptide repeat protein</fullName>
    </recommendedName>
</protein>
<dbReference type="EMBL" id="SRSF01000004">
    <property type="protein sequence ID" value="THH39530.1"/>
    <property type="molecule type" value="Genomic_DNA"/>
</dbReference>
<gene>
    <name evidence="1" type="ORF">E4021_12005</name>
</gene>
<accession>A0A4S4NTG1</accession>
<proteinExistence type="predicted"/>
<name>A0A4S4NTG1_9BACT</name>
<dbReference type="PANTHER" id="PTHR45588">
    <property type="entry name" value="TPR DOMAIN-CONTAINING PROTEIN"/>
    <property type="match status" value="1"/>
</dbReference>
<dbReference type="Gene3D" id="1.25.40.10">
    <property type="entry name" value="Tetratricopeptide repeat domain"/>
    <property type="match status" value="2"/>
</dbReference>
<evidence type="ECO:0008006" key="3">
    <source>
        <dbReference type="Google" id="ProtNLM"/>
    </source>
</evidence>
<dbReference type="Proteomes" id="UP000308528">
    <property type="component" value="Unassembled WGS sequence"/>
</dbReference>
<reference evidence="1 2" key="1">
    <citation type="submission" date="2019-04" db="EMBL/GenBank/DDBJ databases">
        <title>Lewinella litorea sp. nov., isolated from a marine sand.</title>
        <authorList>
            <person name="Yoon J.-H."/>
        </authorList>
    </citation>
    <scope>NUCLEOTIDE SEQUENCE [LARGE SCALE GENOMIC DNA]</scope>
    <source>
        <strain evidence="1 2">HSMS-39</strain>
    </source>
</reference>
<evidence type="ECO:0000313" key="1">
    <source>
        <dbReference type="EMBL" id="THH39530.1"/>
    </source>
</evidence>
<dbReference type="InterPro" id="IPR011990">
    <property type="entry name" value="TPR-like_helical_dom_sf"/>
</dbReference>
<dbReference type="SUPFAM" id="SSF48452">
    <property type="entry name" value="TPR-like"/>
    <property type="match status" value="1"/>
</dbReference>
<keyword evidence="2" id="KW-1185">Reference proteome</keyword>
<evidence type="ECO:0000313" key="2">
    <source>
        <dbReference type="Proteomes" id="UP000308528"/>
    </source>
</evidence>